<dbReference type="AlphaFoldDB" id="A0A5K7XAV6"/>
<dbReference type="Proteomes" id="UP000326837">
    <property type="component" value="Chromosome"/>
</dbReference>
<dbReference type="SMART" id="SM00564">
    <property type="entry name" value="PQQ"/>
    <property type="match status" value="4"/>
</dbReference>
<accession>A0A5K7XAV6</accession>
<evidence type="ECO:0000313" key="3">
    <source>
        <dbReference type="Proteomes" id="UP000326837"/>
    </source>
</evidence>
<dbReference type="InterPro" id="IPR002372">
    <property type="entry name" value="PQQ_rpt_dom"/>
</dbReference>
<dbReference type="Gene3D" id="2.130.10.10">
    <property type="entry name" value="YVTN repeat-like/Quinoprotein amine dehydrogenase"/>
    <property type="match status" value="1"/>
</dbReference>
<gene>
    <name evidence="2" type="ORF">PLANPX_3476</name>
</gene>
<organism evidence="2 3">
    <name type="scientific">Lacipirellula parvula</name>
    <dbReference type="NCBI Taxonomy" id="2650471"/>
    <lineage>
        <taxon>Bacteria</taxon>
        <taxon>Pseudomonadati</taxon>
        <taxon>Planctomycetota</taxon>
        <taxon>Planctomycetia</taxon>
        <taxon>Pirellulales</taxon>
        <taxon>Lacipirellulaceae</taxon>
        <taxon>Lacipirellula</taxon>
    </lineage>
</organism>
<dbReference type="PANTHER" id="PTHR34512">
    <property type="entry name" value="CELL SURFACE PROTEIN"/>
    <property type="match status" value="1"/>
</dbReference>
<dbReference type="PANTHER" id="PTHR34512:SF30">
    <property type="entry name" value="OUTER MEMBRANE PROTEIN ASSEMBLY FACTOR BAMB"/>
    <property type="match status" value="1"/>
</dbReference>
<dbReference type="KEGG" id="lpav:PLANPX_3476"/>
<sequence>MRHTFVRSIVIASALGGVAAVATLSPAANWAQWRGPLRNGHSAETGLMKSWPADGPLLAWQANELGEGYSTPAVVGDRIFLVGSRGVADEFVRCLDAAGQPIWEERIGDVGNPKQMPPYPGARSTTTVDGDALYALGSDGDLVRLDAATGKVVWKKQLRTDFGGKPGVWAYSESPLVDGDLVIATPGGDEATIVALNKKTGALVWKTPIEEMEAGYASAVKATLAGRPQYVQFLSKGLVGVDAATGELLWRYDRTAAGSMANIPTPVVQGDYIYSASGKVGGGLVKIVAKEGGGFDAEEVYFESQLPRAIGGSVQVGDYLYGAGGDSVMCVEFLTGDVVWRERSIGACGVCYADGMLYLHGENGDVALVEATPEEYRERGRFTPPNAPDRGKSKAWAYPVVADGKLYIFDWGTLWCFNVSAP</sequence>
<name>A0A5K7XAV6_9BACT</name>
<dbReference type="EMBL" id="AP021861">
    <property type="protein sequence ID" value="BBO33864.1"/>
    <property type="molecule type" value="Genomic_DNA"/>
</dbReference>
<protein>
    <recommendedName>
        <fullName evidence="1">Pyrrolo-quinoline quinone repeat domain-containing protein</fullName>
    </recommendedName>
</protein>
<feature type="domain" description="Pyrrolo-quinoline quinone repeat" evidence="1">
    <location>
        <begin position="89"/>
        <end position="341"/>
    </location>
</feature>
<dbReference type="InterPro" id="IPR018391">
    <property type="entry name" value="PQQ_b-propeller_rpt"/>
</dbReference>
<dbReference type="Pfam" id="PF13360">
    <property type="entry name" value="PQQ_2"/>
    <property type="match status" value="1"/>
</dbReference>
<dbReference type="RefSeq" id="WP_152099550.1">
    <property type="nucleotide sequence ID" value="NZ_AP021861.1"/>
</dbReference>
<reference evidence="3" key="1">
    <citation type="submission" date="2019-10" db="EMBL/GenBank/DDBJ databases">
        <title>Lacipirellula parvula gen. nov., sp. nov., representing a lineage of planctomycetes widespread in freshwater anoxic habitats, and description of the family Lacipirellulaceae.</title>
        <authorList>
            <person name="Dedysh S.N."/>
            <person name="Kulichevskaya I.S."/>
            <person name="Beletsky A.V."/>
            <person name="Rakitin A.L."/>
            <person name="Mardanov A.V."/>
            <person name="Ivanova A.A."/>
            <person name="Saltykova V.X."/>
            <person name="Rijpstra W.I.C."/>
            <person name="Sinninghe Damste J.S."/>
            <person name="Ravin N.V."/>
        </authorList>
    </citation>
    <scope>NUCLEOTIDE SEQUENCE [LARGE SCALE GENOMIC DNA]</scope>
    <source>
        <strain evidence="3">PX69</strain>
    </source>
</reference>
<dbReference type="InterPro" id="IPR011047">
    <property type="entry name" value="Quinoprotein_ADH-like_sf"/>
</dbReference>
<proteinExistence type="predicted"/>
<evidence type="ECO:0000259" key="1">
    <source>
        <dbReference type="Pfam" id="PF13360"/>
    </source>
</evidence>
<dbReference type="SUPFAM" id="SSF50998">
    <property type="entry name" value="Quinoprotein alcohol dehydrogenase-like"/>
    <property type="match status" value="1"/>
</dbReference>
<evidence type="ECO:0000313" key="2">
    <source>
        <dbReference type="EMBL" id="BBO33864.1"/>
    </source>
</evidence>
<dbReference type="InterPro" id="IPR015943">
    <property type="entry name" value="WD40/YVTN_repeat-like_dom_sf"/>
</dbReference>
<keyword evidence="3" id="KW-1185">Reference proteome</keyword>